<dbReference type="PROSITE" id="PS51007">
    <property type="entry name" value="CYTC"/>
    <property type="match status" value="1"/>
</dbReference>
<dbReference type="GO" id="GO:0046872">
    <property type="term" value="F:metal ion binding"/>
    <property type="evidence" value="ECO:0007669"/>
    <property type="project" value="UniProtKB-KW"/>
</dbReference>
<dbReference type="Pfam" id="PF00034">
    <property type="entry name" value="Cytochrom_C"/>
    <property type="match status" value="1"/>
</dbReference>
<dbReference type="InterPro" id="IPR051459">
    <property type="entry name" value="Cytochrome_c-type_DH"/>
</dbReference>
<evidence type="ECO:0000256" key="2">
    <source>
        <dbReference type="ARBA" id="ARBA00022723"/>
    </source>
</evidence>
<keyword evidence="3 4" id="KW-0408">Iron</keyword>
<dbReference type="PANTHER" id="PTHR35008">
    <property type="entry name" value="BLL4482 PROTEIN-RELATED"/>
    <property type="match status" value="1"/>
</dbReference>
<keyword evidence="2 4" id="KW-0479">Metal-binding</keyword>
<evidence type="ECO:0000313" key="7">
    <source>
        <dbReference type="Proteomes" id="UP000244174"/>
    </source>
</evidence>
<dbReference type="Gene3D" id="1.10.760.10">
    <property type="entry name" value="Cytochrome c-like domain"/>
    <property type="match status" value="1"/>
</dbReference>
<evidence type="ECO:0000259" key="5">
    <source>
        <dbReference type="PROSITE" id="PS51007"/>
    </source>
</evidence>
<evidence type="ECO:0000256" key="1">
    <source>
        <dbReference type="ARBA" id="ARBA00022617"/>
    </source>
</evidence>
<dbReference type="RefSeq" id="WP_108173039.1">
    <property type="nucleotide sequence ID" value="NZ_QBKQ01000004.1"/>
</dbReference>
<dbReference type="InterPro" id="IPR009056">
    <property type="entry name" value="Cyt_c-like_dom"/>
</dbReference>
<name>A0A2T6AD11_9FLAO</name>
<dbReference type="SUPFAM" id="SSF46626">
    <property type="entry name" value="Cytochrome c"/>
    <property type="match status" value="1"/>
</dbReference>
<gene>
    <name evidence="6" type="ORF">C8P64_3165</name>
</gene>
<organism evidence="6 7">
    <name type="scientific">Christiangramia gaetbulicola</name>
    <dbReference type="NCBI Taxonomy" id="703340"/>
    <lineage>
        <taxon>Bacteria</taxon>
        <taxon>Pseudomonadati</taxon>
        <taxon>Bacteroidota</taxon>
        <taxon>Flavobacteriia</taxon>
        <taxon>Flavobacteriales</taxon>
        <taxon>Flavobacteriaceae</taxon>
        <taxon>Christiangramia</taxon>
    </lineage>
</organism>
<dbReference type="GO" id="GO:0020037">
    <property type="term" value="F:heme binding"/>
    <property type="evidence" value="ECO:0007669"/>
    <property type="project" value="InterPro"/>
</dbReference>
<dbReference type="PANTHER" id="PTHR35008:SF4">
    <property type="entry name" value="BLL4482 PROTEIN"/>
    <property type="match status" value="1"/>
</dbReference>
<evidence type="ECO:0000256" key="4">
    <source>
        <dbReference type="PROSITE-ProRule" id="PRU00433"/>
    </source>
</evidence>
<evidence type="ECO:0000256" key="3">
    <source>
        <dbReference type="ARBA" id="ARBA00023004"/>
    </source>
</evidence>
<dbReference type="GO" id="GO:0009055">
    <property type="term" value="F:electron transfer activity"/>
    <property type="evidence" value="ECO:0007669"/>
    <property type="project" value="InterPro"/>
</dbReference>
<dbReference type="InterPro" id="IPR036909">
    <property type="entry name" value="Cyt_c-like_dom_sf"/>
</dbReference>
<keyword evidence="1 4" id="KW-0349">Heme</keyword>
<dbReference type="Proteomes" id="UP000244174">
    <property type="component" value="Unassembled WGS sequence"/>
</dbReference>
<evidence type="ECO:0000313" key="6">
    <source>
        <dbReference type="EMBL" id="PTX41666.1"/>
    </source>
</evidence>
<proteinExistence type="predicted"/>
<protein>
    <recommendedName>
        <fullName evidence="5">Cytochrome c domain-containing protein</fullName>
    </recommendedName>
</protein>
<dbReference type="PROSITE" id="PS51257">
    <property type="entry name" value="PROKAR_LIPOPROTEIN"/>
    <property type="match status" value="1"/>
</dbReference>
<sequence>MLHAKFKITAWDSSVLRLSLTLSLVFLVACNHKDYKAVPEQKKMTLNDSIKRGEYLVETIGCRDCHSPKTFSERGPEEIPELALSGYHAGDSLPPINSEALKSGWMLFNDDFTAGVGPWGVSFAANITSDDTGIGNWSVERFKTAMREGKLKGEKGGRMMLPPMPWQNFRKLSDEDLEAMFKYLQSTTPVENAVPAPIPPNKLDSLKTA</sequence>
<accession>A0A2T6AD11</accession>
<dbReference type="AlphaFoldDB" id="A0A2T6AD11"/>
<comment type="caution">
    <text evidence="6">The sequence shown here is derived from an EMBL/GenBank/DDBJ whole genome shotgun (WGS) entry which is preliminary data.</text>
</comment>
<dbReference type="OrthoDB" id="9809720at2"/>
<keyword evidence="7" id="KW-1185">Reference proteome</keyword>
<dbReference type="EMBL" id="QBKQ01000004">
    <property type="protein sequence ID" value="PTX41666.1"/>
    <property type="molecule type" value="Genomic_DNA"/>
</dbReference>
<feature type="domain" description="Cytochrome c" evidence="5">
    <location>
        <begin position="48"/>
        <end position="188"/>
    </location>
</feature>
<reference evidence="6 7" key="1">
    <citation type="submission" date="2018-04" db="EMBL/GenBank/DDBJ databases">
        <title>Genomic Encyclopedia of Archaeal and Bacterial Type Strains, Phase II (KMG-II): from individual species to whole genera.</title>
        <authorList>
            <person name="Goeker M."/>
        </authorList>
    </citation>
    <scope>NUCLEOTIDE SEQUENCE [LARGE SCALE GENOMIC DNA]</scope>
    <source>
        <strain evidence="6 7">DSM 23082</strain>
    </source>
</reference>